<protein>
    <submittedName>
        <fullName evidence="1">Uncharacterized protein</fullName>
    </submittedName>
</protein>
<accession>A0A6C0DD23</accession>
<sequence length="74" mass="8841">MEDEMDQYIRVRDQHIHSMPDIVWLQYKRNASTILNYTERMNGLMNSKEKMALFDAIMKLKYMQTNLKNISSPA</sequence>
<proteinExistence type="predicted"/>
<evidence type="ECO:0000313" key="1">
    <source>
        <dbReference type="EMBL" id="QHT14407.1"/>
    </source>
</evidence>
<dbReference type="AlphaFoldDB" id="A0A6C0DD23"/>
<name>A0A6C0DD23_9ZZZZ</name>
<reference evidence="1" key="1">
    <citation type="journal article" date="2020" name="Nature">
        <title>Giant virus diversity and host interactions through global metagenomics.</title>
        <authorList>
            <person name="Schulz F."/>
            <person name="Roux S."/>
            <person name="Paez-Espino D."/>
            <person name="Jungbluth S."/>
            <person name="Walsh D.A."/>
            <person name="Denef V.J."/>
            <person name="McMahon K.D."/>
            <person name="Konstantinidis K.T."/>
            <person name="Eloe-Fadrosh E.A."/>
            <person name="Kyrpides N.C."/>
            <person name="Woyke T."/>
        </authorList>
    </citation>
    <scope>NUCLEOTIDE SEQUENCE</scope>
    <source>
        <strain evidence="1">GVMAG-M-3300023174-137</strain>
    </source>
</reference>
<organism evidence="1">
    <name type="scientific">viral metagenome</name>
    <dbReference type="NCBI Taxonomy" id="1070528"/>
    <lineage>
        <taxon>unclassified sequences</taxon>
        <taxon>metagenomes</taxon>
        <taxon>organismal metagenomes</taxon>
    </lineage>
</organism>
<dbReference type="EMBL" id="MN739582">
    <property type="protein sequence ID" value="QHT14407.1"/>
    <property type="molecule type" value="Genomic_DNA"/>
</dbReference>